<name>A0A2R5GUV1_9STRA</name>
<dbReference type="EMBL" id="BEYU01000116">
    <property type="protein sequence ID" value="GBG32171.1"/>
    <property type="molecule type" value="Genomic_DNA"/>
</dbReference>
<evidence type="ECO:0000313" key="2">
    <source>
        <dbReference type="Proteomes" id="UP000241890"/>
    </source>
</evidence>
<keyword evidence="2" id="KW-1185">Reference proteome</keyword>
<dbReference type="Proteomes" id="UP000241890">
    <property type="component" value="Unassembled WGS sequence"/>
</dbReference>
<organism evidence="1 2">
    <name type="scientific">Hondaea fermentalgiana</name>
    <dbReference type="NCBI Taxonomy" id="2315210"/>
    <lineage>
        <taxon>Eukaryota</taxon>
        <taxon>Sar</taxon>
        <taxon>Stramenopiles</taxon>
        <taxon>Bigyra</taxon>
        <taxon>Labyrinthulomycetes</taxon>
        <taxon>Thraustochytrida</taxon>
        <taxon>Thraustochytriidae</taxon>
        <taxon>Hondaea</taxon>
    </lineage>
</organism>
<protein>
    <submittedName>
        <fullName evidence="1">Uncharacterized protein</fullName>
    </submittedName>
</protein>
<sequence length="183" mass="20383">MSFQEKDFVACTVEPYFVKNRKRLFKELEGYYPGEAVQCDEIGFDWIATSLRRILVVVKDTCLDAAIKDVLSADYQVDLVRTVEGAKEKLAEHIYAAVLVASDSVAASALAAQRMISGTEGRSVRPHFKLIRFGDEELDDDGEFDVHRPADLQSVLLDAFFEPTARLAVAFAKLPRMSPHLAA</sequence>
<dbReference type="AlphaFoldDB" id="A0A2R5GUV1"/>
<gene>
    <name evidence="1" type="ORF">FCC1311_083962</name>
</gene>
<reference evidence="1 2" key="1">
    <citation type="submission" date="2017-12" db="EMBL/GenBank/DDBJ databases">
        <title>Sequencing, de novo assembly and annotation of complete genome of a new Thraustochytrid species, strain FCC1311.</title>
        <authorList>
            <person name="Sedici K."/>
            <person name="Godart F."/>
            <person name="Aiese Cigliano R."/>
            <person name="Sanseverino W."/>
            <person name="Barakat M."/>
            <person name="Ortet P."/>
            <person name="Marechal E."/>
            <person name="Cagnac O."/>
            <person name="Amato A."/>
        </authorList>
    </citation>
    <scope>NUCLEOTIDE SEQUENCE [LARGE SCALE GENOMIC DNA]</scope>
</reference>
<accession>A0A2R5GUV1</accession>
<evidence type="ECO:0000313" key="1">
    <source>
        <dbReference type="EMBL" id="GBG32171.1"/>
    </source>
</evidence>
<proteinExistence type="predicted"/>
<comment type="caution">
    <text evidence="1">The sequence shown here is derived from an EMBL/GenBank/DDBJ whole genome shotgun (WGS) entry which is preliminary data.</text>
</comment>
<dbReference type="InParanoid" id="A0A2R5GUV1"/>